<name>A0A1D1Z398_9ARAE</name>
<organism evidence="1">
    <name type="scientific">Anthurium amnicola</name>
    <dbReference type="NCBI Taxonomy" id="1678845"/>
    <lineage>
        <taxon>Eukaryota</taxon>
        <taxon>Viridiplantae</taxon>
        <taxon>Streptophyta</taxon>
        <taxon>Embryophyta</taxon>
        <taxon>Tracheophyta</taxon>
        <taxon>Spermatophyta</taxon>
        <taxon>Magnoliopsida</taxon>
        <taxon>Liliopsida</taxon>
        <taxon>Araceae</taxon>
        <taxon>Pothoideae</taxon>
        <taxon>Potheae</taxon>
        <taxon>Anthurium</taxon>
    </lineage>
</organism>
<dbReference type="EMBL" id="GDJX01006559">
    <property type="protein sequence ID" value="JAT61377.1"/>
    <property type="molecule type" value="Transcribed_RNA"/>
</dbReference>
<evidence type="ECO:0000313" key="1">
    <source>
        <dbReference type="EMBL" id="JAT61377.1"/>
    </source>
</evidence>
<reference evidence="1" key="1">
    <citation type="submission" date="2015-07" db="EMBL/GenBank/DDBJ databases">
        <title>Transcriptome Assembly of Anthurium amnicola.</title>
        <authorList>
            <person name="Suzuki J."/>
        </authorList>
    </citation>
    <scope>NUCLEOTIDE SEQUENCE</scope>
</reference>
<protein>
    <submittedName>
        <fullName evidence="1">Putative symporter sll1374</fullName>
    </submittedName>
</protein>
<accession>A0A1D1Z398</accession>
<dbReference type="AlphaFoldDB" id="A0A1D1Z398"/>
<sequence length="125" mass="13893">ARRVGWCGEWLAELPAAPLSVASLWAVRFPSSPPPPFLRLSESLAPPADALVGPWTLSRHTHLGKVPKDPVRLSKLSNFKFEEHAQTPNQFQRPNRGKMSFHPENGRSKCFMMGNAPFACVRSTC</sequence>
<proteinExistence type="predicted"/>
<gene>
    <name evidence="1" type="primary">sll1374</name>
    <name evidence="1" type="ORF">g.126088</name>
</gene>
<feature type="non-terminal residue" evidence="1">
    <location>
        <position position="1"/>
    </location>
</feature>